<organism evidence="6 7">
    <name type="scientific">Globisporangium ultimum (strain ATCC 200006 / CBS 805.95 / DAOM BR144)</name>
    <name type="common">Pythium ultimum</name>
    <dbReference type="NCBI Taxonomy" id="431595"/>
    <lineage>
        <taxon>Eukaryota</taxon>
        <taxon>Sar</taxon>
        <taxon>Stramenopiles</taxon>
        <taxon>Oomycota</taxon>
        <taxon>Peronosporomycetes</taxon>
        <taxon>Pythiales</taxon>
        <taxon>Pythiaceae</taxon>
        <taxon>Globisporangium</taxon>
    </lineage>
</organism>
<reference evidence="7" key="2">
    <citation type="submission" date="2010-04" db="EMBL/GenBank/DDBJ databases">
        <authorList>
            <person name="Buell R."/>
            <person name="Hamilton J."/>
            <person name="Hostetler J."/>
        </authorList>
    </citation>
    <scope>NUCLEOTIDE SEQUENCE [LARGE SCALE GENOMIC DNA]</scope>
    <source>
        <strain evidence="7">DAOM:BR144</strain>
    </source>
</reference>
<reference evidence="7" key="1">
    <citation type="journal article" date="2010" name="Genome Biol.">
        <title>Genome sequence of the necrotrophic plant pathogen Pythium ultimum reveals original pathogenicity mechanisms and effector repertoire.</title>
        <authorList>
            <person name="Levesque C.A."/>
            <person name="Brouwer H."/>
            <person name="Cano L."/>
            <person name="Hamilton J.P."/>
            <person name="Holt C."/>
            <person name="Huitema E."/>
            <person name="Raffaele S."/>
            <person name="Robideau G.P."/>
            <person name="Thines M."/>
            <person name="Win J."/>
            <person name="Zerillo M.M."/>
            <person name="Beakes G.W."/>
            <person name="Boore J.L."/>
            <person name="Busam D."/>
            <person name="Dumas B."/>
            <person name="Ferriera S."/>
            <person name="Fuerstenberg S.I."/>
            <person name="Gachon C.M."/>
            <person name="Gaulin E."/>
            <person name="Govers F."/>
            <person name="Grenville-Briggs L."/>
            <person name="Horner N."/>
            <person name="Hostetler J."/>
            <person name="Jiang R.H."/>
            <person name="Johnson J."/>
            <person name="Krajaejun T."/>
            <person name="Lin H."/>
            <person name="Meijer H.J."/>
            <person name="Moore B."/>
            <person name="Morris P."/>
            <person name="Phuntmart V."/>
            <person name="Puiu D."/>
            <person name="Shetty J."/>
            <person name="Stajich J.E."/>
            <person name="Tripathy S."/>
            <person name="Wawra S."/>
            <person name="van West P."/>
            <person name="Whitty B.R."/>
            <person name="Coutinho P.M."/>
            <person name="Henrissat B."/>
            <person name="Martin F."/>
            <person name="Thomas P.D."/>
            <person name="Tyler B.M."/>
            <person name="De Vries R.P."/>
            <person name="Kamoun S."/>
            <person name="Yandell M."/>
            <person name="Tisserat N."/>
            <person name="Buell C.R."/>
        </authorList>
    </citation>
    <scope>NUCLEOTIDE SEQUENCE</scope>
    <source>
        <strain evidence="7">DAOM:BR144</strain>
    </source>
</reference>
<dbReference type="GO" id="GO:0043565">
    <property type="term" value="F:sequence-specific DNA binding"/>
    <property type="evidence" value="ECO:0007669"/>
    <property type="project" value="InterPro"/>
</dbReference>
<proteinExistence type="inferred from homology"/>
<evidence type="ECO:0000256" key="4">
    <source>
        <dbReference type="RuleBase" id="RU004020"/>
    </source>
</evidence>
<comment type="similarity">
    <text evidence="4">Belongs to the HSF family.</text>
</comment>
<dbReference type="VEuPathDB" id="FungiDB:PYU1_G003844"/>
<evidence type="ECO:0000256" key="3">
    <source>
        <dbReference type="ARBA" id="ARBA00023242"/>
    </source>
</evidence>
<dbReference type="STRING" id="431595.K3WFW3"/>
<evidence type="ECO:0000313" key="6">
    <source>
        <dbReference type="EnsemblProtists" id="PYU1_T003854"/>
    </source>
</evidence>
<protein>
    <recommendedName>
        <fullName evidence="5">HSF-type DNA-binding domain-containing protein</fullName>
    </recommendedName>
</protein>
<reference evidence="6" key="3">
    <citation type="submission" date="2015-02" db="UniProtKB">
        <authorList>
            <consortium name="EnsemblProtists"/>
        </authorList>
    </citation>
    <scope>IDENTIFICATION</scope>
    <source>
        <strain evidence="6">DAOM BR144</strain>
    </source>
</reference>
<keyword evidence="7" id="KW-1185">Reference proteome</keyword>
<dbReference type="GO" id="GO:0003700">
    <property type="term" value="F:DNA-binding transcription factor activity"/>
    <property type="evidence" value="ECO:0007669"/>
    <property type="project" value="InterPro"/>
</dbReference>
<keyword evidence="2" id="KW-0238">DNA-binding</keyword>
<dbReference type="Pfam" id="PF00447">
    <property type="entry name" value="HSF_DNA-bind"/>
    <property type="match status" value="1"/>
</dbReference>
<dbReference type="AlphaFoldDB" id="K3WFW3"/>
<dbReference type="Gene3D" id="1.10.10.10">
    <property type="entry name" value="Winged helix-like DNA-binding domain superfamily/Winged helix DNA-binding domain"/>
    <property type="match status" value="1"/>
</dbReference>
<evidence type="ECO:0000256" key="2">
    <source>
        <dbReference type="ARBA" id="ARBA00023125"/>
    </source>
</evidence>
<accession>K3WFW3</accession>
<sequence>MDVLTSDTRFLRKVYLILVKEDPAIVSWDAAGRSFSIFNTALFQKLIKSKYHLSSLCTFRQNLQAHGFIEIDSHGNGAAGNLELGEDNAAATETYYHQLFVKGHPEYLEKIPFDPHMKAACYGFRNASRS</sequence>
<dbReference type="GO" id="GO:0005634">
    <property type="term" value="C:nucleus"/>
    <property type="evidence" value="ECO:0007669"/>
    <property type="project" value="UniProtKB-SubCell"/>
</dbReference>
<dbReference type="EnsemblProtists" id="PYU1_T003854">
    <property type="protein sequence ID" value="PYU1_T003854"/>
    <property type="gene ID" value="PYU1_G003844"/>
</dbReference>
<dbReference type="InParanoid" id="K3WFW3"/>
<name>K3WFW3_GLOUD</name>
<comment type="subcellular location">
    <subcellularLocation>
        <location evidence="1">Nucleus</location>
    </subcellularLocation>
</comment>
<evidence type="ECO:0000313" key="7">
    <source>
        <dbReference type="Proteomes" id="UP000019132"/>
    </source>
</evidence>
<dbReference type="HOGENOM" id="CLU_2126064_0_0_1"/>
<evidence type="ECO:0000256" key="1">
    <source>
        <dbReference type="ARBA" id="ARBA00004123"/>
    </source>
</evidence>
<dbReference type="InterPro" id="IPR036388">
    <property type="entry name" value="WH-like_DNA-bd_sf"/>
</dbReference>
<dbReference type="InterPro" id="IPR036390">
    <property type="entry name" value="WH_DNA-bd_sf"/>
</dbReference>
<feature type="domain" description="HSF-type DNA-binding" evidence="5">
    <location>
        <begin position="6"/>
        <end position="114"/>
    </location>
</feature>
<dbReference type="EMBL" id="GL376638">
    <property type="status" value="NOT_ANNOTATED_CDS"/>
    <property type="molecule type" value="Genomic_DNA"/>
</dbReference>
<dbReference type="InterPro" id="IPR000232">
    <property type="entry name" value="HSF_DNA-bd"/>
</dbReference>
<keyword evidence="3" id="KW-0539">Nucleus</keyword>
<dbReference type="SMART" id="SM00415">
    <property type="entry name" value="HSF"/>
    <property type="match status" value="1"/>
</dbReference>
<evidence type="ECO:0000259" key="5">
    <source>
        <dbReference type="SMART" id="SM00415"/>
    </source>
</evidence>
<dbReference type="SUPFAM" id="SSF46785">
    <property type="entry name" value="Winged helix' DNA-binding domain"/>
    <property type="match status" value="1"/>
</dbReference>
<dbReference type="Proteomes" id="UP000019132">
    <property type="component" value="Unassembled WGS sequence"/>
</dbReference>